<accession>A0ABY5W878</accession>
<sequence length="465" mass="49573">MWNSLHIGMAGPRPRSAGSRAVTESSNLVQGVTTRRTKIVGEPNPTGGGPCAASSACPGTDVRLKCIQDTTAQSSFHGHEHEQSEAPSTAEGWKSRVTSDGAPLAGVRVLDLTTYLPGPYATLLLADLGADVIHVERPGGEPGRHIEPRVGDDSALHAWVGRNKRSIQLNLKDDEDRDRLRTLVTGCDVIVEGFTVGVAARLGFDYETCRAVNPRVVYCSISVAGQHGHNPGTPGHDINFLARAGFLSQVRDSAGAPVPIGPPIADIAAGLHAAVGILAALLQREHSGEGRFVDVSLLGSAVALTGPQLVKALAADPPRLERDFNLGSDAGYTTYQCRDGRWIAIGALEDHFWIRLCRLLDRDDLIQLRASRPDAAIEQLSAVFAAADRDHWDALLGDANVCYAPINDMAEAAVDPYLTASQDIVTVGHSRQPNSPIRLSGSVGRRFSPAPGLSSEDVSWCRRPE</sequence>
<dbReference type="Gene3D" id="3.30.1540.10">
    <property type="entry name" value="formyl-coa transferase, domain 3"/>
    <property type="match status" value="1"/>
</dbReference>
<dbReference type="InterPro" id="IPR050509">
    <property type="entry name" value="CoA-transferase_III"/>
</dbReference>
<keyword evidence="2" id="KW-0808">Transferase</keyword>
<evidence type="ECO:0000256" key="1">
    <source>
        <dbReference type="SAM" id="MobiDB-lite"/>
    </source>
</evidence>
<dbReference type="InterPro" id="IPR044855">
    <property type="entry name" value="CoA-Trfase_III_dom3_sf"/>
</dbReference>
<dbReference type="InterPro" id="IPR003673">
    <property type="entry name" value="CoA-Trfase_fam_III"/>
</dbReference>
<dbReference type="PANTHER" id="PTHR48228:SF5">
    <property type="entry name" value="ALPHA-METHYLACYL-COA RACEMASE"/>
    <property type="match status" value="1"/>
</dbReference>
<proteinExistence type="predicted"/>
<keyword evidence="3" id="KW-1185">Reference proteome</keyword>
<name>A0ABY5W878_9ACTN</name>
<dbReference type="Pfam" id="PF02515">
    <property type="entry name" value="CoA_transf_3"/>
    <property type="match status" value="1"/>
</dbReference>
<dbReference type="GO" id="GO:0016740">
    <property type="term" value="F:transferase activity"/>
    <property type="evidence" value="ECO:0007669"/>
    <property type="project" value="UniProtKB-KW"/>
</dbReference>
<dbReference type="Proteomes" id="UP001059617">
    <property type="component" value="Chromosome"/>
</dbReference>
<dbReference type="PANTHER" id="PTHR48228">
    <property type="entry name" value="SUCCINYL-COA--D-CITRAMALATE COA-TRANSFERASE"/>
    <property type="match status" value="1"/>
</dbReference>
<dbReference type="SUPFAM" id="SSF89796">
    <property type="entry name" value="CoA-transferase family III (CaiB/BaiF)"/>
    <property type="match status" value="1"/>
</dbReference>
<feature type="region of interest" description="Disordered" evidence="1">
    <location>
        <begin position="73"/>
        <end position="95"/>
    </location>
</feature>
<organism evidence="2 3">
    <name type="scientific">Dactylosporangium fulvum</name>
    <dbReference type="NCBI Taxonomy" id="53359"/>
    <lineage>
        <taxon>Bacteria</taxon>
        <taxon>Bacillati</taxon>
        <taxon>Actinomycetota</taxon>
        <taxon>Actinomycetes</taxon>
        <taxon>Micromonosporales</taxon>
        <taxon>Micromonosporaceae</taxon>
        <taxon>Dactylosporangium</taxon>
    </lineage>
</organism>
<evidence type="ECO:0000313" key="3">
    <source>
        <dbReference type="Proteomes" id="UP001059617"/>
    </source>
</evidence>
<dbReference type="RefSeq" id="WP_259863647.1">
    <property type="nucleotide sequence ID" value="NZ_BAAAST010000014.1"/>
</dbReference>
<reference evidence="2" key="1">
    <citation type="submission" date="2021-04" db="EMBL/GenBank/DDBJ databases">
        <authorList>
            <person name="Hartkoorn R.C."/>
            <person name="Beaudoing E."/>
            <person name="Hot D."/>
        </authorList>
    </citation>
    <scope>NUCLEOTIDE SEQUENCE</scope>
    <source>
        <strain evidence="2">NRRL B-16292</strain>
    </source>
</reference>
<gene>
    <name evidence="2" type="ORF">Dfulv_15275</name>
</gene>
<dbReference type="InterPro" id="IPR023606">
    <property type="entry name" value="CoA-Trfase_III_dom_1_sf"/>
</dbReference>
<dbReference type="Gene3D" id="3.40.50.10540">
    <property type="entry name" value="Crotonobetainyl-coa:carnitine coa-transferase, domain 1"/>
    <property type="match status" value="1"/>
</dbReference>
<feature type="region of interest" description="Disordered" evidence="1">
    <location>
        <begin position="1"/>
        <end position="29"/>
    </location>
</feature>
<evidence type="ECO:0000313" key="2">
    <source>
        <dbReference type="EMBL" id="UWP85521.1"/>
    </source>
</evidence>
<protein>
    <submittedName>
        <fullName evidence="2">CoA transferase</fullName>
    </submittedName>
</protein>
<dbReference type="EMBL" id="CP073720">
    <property type="protein sequence ID" value="UWP85521.1"/>
    <property type="molecule type" value="Genomic_DNA"/>
</dbReference>
<reference evidence="2" key="2">
    <citation type="submission" date="2022-09" db="EMBL/GenBank/DDBJ databases">
        <title>Biosynthetic gene clusters of Dactylosporangioum fulvum.</title>
        <authorList>
            <person name="Caradec T."/>
        </authorList>
    </citation>
    <scope>NUCLEOTIDE SEQUENCE</scope>
    <source>
        <strain evidence="2">NRRL B-16292</strain>
    </source>
</reference>